<gene>
    <name evidence="1" type="ORF">SPRG_14178</name>
</gene>
<dbReference type="AlphaFoldDB" id="A0A067BT69"/>
<protein>
    <submittedName>
        <fullName evidence="1">Uncharacterized protein</fullName>
    </submittedName>
</protein>
<accession>A0A067BT69</accession>
<dbReference type="GeneID" id="24136001"/>
<dbReference type="OrthoDB" id="78921at2759"/>
<proteinExistence type="predicted"/>
<dbReference type="EMBL" id="KK583326">
    <property type="protein sequence ID" value="KDO20030.1"/>
    <property type="molecule type" value="Genomic_DNA"/>
</dbReference>
<dbReference type="VEuPathDB" id="FungiDB:SPRG_14178"/>
<sequence>MADATTPRSTTVVSAARLRRLAHDREAKRAARSAYIAESTQLQTTVKALTHQLYRIRGTLVPWKEVAAELRHMSDVAVLTNRQLQHQVLYYRQLAVRLDTWIQRMQPPTIAAGLAFDAWRDVYLASDKETRAMGLSWITKQLFHASEAHTAPSLFPHAIEDSVKVEWGRRGRQFIFQKVIAGSMQDAAKTLWSLNRAEGNHIVPGKQIPDGLVHVLHATEENSQRVSYAREEFMEAFGPSVEHVLHLRVIKKDRILIMARTIAQDAAFAPRVVRQSCREWYGFNGRKTTLLSMRRNEIRDIGNGQSLVRSVVFAEPAAAYETMTEYVLDLFPLEYERALAMRKDDMVVGSLEWENYLHRFMLTLGVACSRHYFAFFDKILGDVQDRPHLYSF</sequence>
<dbReference type="KEGG" id="spar:SPRG_14178"/>
<name>A0A067BT69_SAPPC</name>
<evidence type="ECO:0000313" key="1">
    <source>
        <dbReference type="EMBL" id="KDO20030.1"/>
    </source>
</evidence>
<reference evidence="1 2" key="1">
    <citation type="journal article" date="2013" name="PLoS Genet.">
        <title>Distinctive expansion of potential virulence genes in the genome of the oomycete fish pathogen Saprolegnia parasitica.</title>
        <authorList>
            <person name="Jiang R.H."/>
            <person name="de Bruijn I."/>
            <person name="Haas B.J."/>
            <person name="Belmonte R."/>
            <person name="Lobach L."/>
            <person name="Christie J."/>
            <person name="van den Ackerveken G."/>
            <person name="Bottin A."/>
            <person name="Bulone V."/>
            <person name="Diaz-Moreno S.M."/>
            <person name="Dumas B."/>
            <person name="Fan L."/>
            <person name="Gaulin E."/>
            <person name="Govers F."/>
            <person name="Grenville-Briggs L.J."/>
            <person name="Horner N.R."/>
            <person name="Levin J.Z."/>
            <person name="Mammella M."/>
            <person name="Meijer H.J."/>
            <person name="Morris P."/>
            <person name="Nusbaum C."/>
            <person name="Oome S."/>
            <person name="Phillips A.J."/>
            <person name="van Rooyen D."/>
            <person name="Rzeszutek E."/>
            <person name="Saraiva M."/>
            <person name="Secombes C.J."/>
            <person name="Seidl M.F."/>
            <person name="Snel B."/>
            <person name="Stassen J.H."/>
            <person name="Sykes S."/>
            <person name="Tripathy S."/>
            <person name="van den Berg H."/>
            <person name="Vega-Arreguin J.C."/>
            <person name="Wawra S."/>
            <person name="Young S.K."/>
            <person name="Zeng Q."/>
            <person name="Dieguez-Uribeondo J."/>
            <person name="Russ C."/>
            <person name="Tyler B.M."/>
            <person name="van West P."/>
        </authorList>
    </citation>
    <scope>NUCLEOTIDE SEQUENCE [LARGE SCALE GENOMIC DNA]</scope>
    <source>
        <strain evidence="1 2">CBS 223.65</strain>
    </source>
</reference>
<dbReference type="RefSeq" id="XP_012209264.1">
    <property type="nucleotide sequence ID" value="XM_012353874.1"/>
</dbReference>
<organism evidence="1 2">
    <name type="scientific">Saprolegnia parasitica (strain CBS 223.65)</name>
    <dbReference type="NCBI Taxonomy" id="695850"/>
    <lineage>
        <taxon>Eukaryota</taxon>
        <taxon>Sar</taxon>
        <taxon>Stramenopiles</taxon>
        <taxon>Oomycota</taxon>
        <taxon>Saprolegniomycetes</taxon>
        <taxon>Saprolegniales</taxon>
        <taxon>Saprolegniaceae</taxon>
        <taxon>Saprolegnia</taxon>
    </lineage>
</organism>
<keyword evidence="2" id="KW-1185">Reference proteome</keyword>
<evidence type="ECO:0000313" key="2">
    <source>
        <dbReference type="Proteomes" id="UP000030745"/>
    </source>
</evidence>
<dbReference type="Proteomes" id="UP000030745">
    <property type="component" value="Unassembled WGS sequence"/>
</dbReference>
<dbReference type="STRING" id="695850.A0A067BT69"/>